<gene>
    <name evidence="4" type="ORF">ATK30_4893</name>
</gene>
<organism evidence="4 5">
    <name type="scientific">Amycolatopsis echigonensis</name>
    <dbReference type="NCBI Taxonomy" id="2576905"/>
    <lineage>
        <taxon>Bacteria</taxon>
        <taxon>Bacillati</taxon>
        <taxon>Actinomycetota</taxon>
        <taxon>Actinomycetes</taxon>
        <taxon>Pseudonocardiales</taxon>
        <taxon>Pseudonocardiaceae</taxon>
        <taxon>Amycolatopsis</taxon>
    </lineage>
</organism>
<protein>
    <submittedName>
        <fullName evidence="4">Zinc finger protein</fullName>
    </submittedName>
</protein>
<name>A0A2N3WJH8_9PSEU</name>
<reference evidence="4 5" key="1">
    <citation type="submission" date="2017-12" db="EMBL/GenBank/DDBJ databases">
        <title>Sequencing the genomes of 1000 Actinobacteria strains.</title>
        <authorList>
            <person name="Klenk H.-P."/>
        </authorList>
    </citation>
    <scope>NUCLEOTIDE SEQUENCE [LARGE SCALE GENOMIC DNA]</scope>
    <source>
        <strain evidence="4 5">DSM 45165</strain>
    </source>
</reference>
<dbReference type="Pfam" id="PF13490">
    <property type="entry name" value="zf-HC2"/>
    <property type="match status" value="1"/>
</dbReference>
<feature type="domain" description="Putative zinc-finger" evidence="3">
    <location>
        <begin position="12"/>
        <end position="42"/>
    </location>
</feature>
<keyword evidence="2" id="KW-0804">Transcription</keyword>
<sequence length="87" mass="10046">MKILSLVQCWQVSRVLQSYLDGQTDDVTSRRIQEHLDECRRCGLEADTYRAITNALTRHDLPTDEVVGRLRAFGEALRDTPPERRFG</sequence>
<dbReference type="AlphaFoldDB" id="A0A2N3WJH8"/>
<accession>A0A2N3WJH8</accession>
<dbReference type="Proteomes" id="UP000233750">
    <property type="component" value="Unassembled WGS sequence"/>
</dbReference>
<evidence type="ECO:0000313" key="4">
    <source>
        <dbReference type="EMBL" id="PKV94024.1"/>
    </source>
</evidence>
<dbReference type="InterPro" id="IPR041916">
    <property type="entry name" value="Anti_sigma_zinc_sf"/>
</dbReference>
<dbReference type="RefSeq" id="WP_013673445.1">
    <property type="nucleotide sequence ID" value="NZ_PJMY01000003.1"/>
</dbReference>
<dbReference type="Gene3D" id="1.10.10.1320">
    <property type="entry name" value="Anti-sigma factor, zinc-finger domain"/>
    <property type="match status" value="1"/>
</dbReference>
<evidence type="ECO:0000256" key="1">
    <source>
        <dbReference type="ARBA" id="ARBA00023015"/>
    </source>
</evidence>
<dbReference type="EMBL" id="PJMY01000003">
    <property type="protein sequence ID" value="PKV94024.1"/>
    <property type="molecule type" value="Genomic_DNA"/>
</dbReference>
<comment type="caution">
    <text evidence="4">The sequence shown here is derived from an EMBL/GenBank/DDBJ whole genome shotgun (WGS) entry which is preliminary data.</text>
</comment>
<proteinExistence type="predicted"/>
<keyword evidence="5" id="KW-1185">Reference proteome</keyword>
<evidence type="ECO:0000313" key="5">
    <source>
        <dbReference type="Proteomes" id="UP000233750"/>
    </source>
</evidence>
<dbReference type="InterPro" id="IPR027383">
    <property type="entry name" value="Znf_put"/>
</dbReference>
<evidence type="ECO:0000256" key="2">
    <source>
        <dbReference type="ARBA" id="ARBA00023163"/>
    </source>
</evidence>
<evidence type="ECO:0000259" key="3">
    <source>
        <dbReference type="Pfam" id="PF13490"/>
    </source>
</evidence>
<keyword evidence="1" id="KW-0805">Transcription regulation</keyword>